<evidence type="ECO:0000256" key="1">
    <source>
        <dbReference type="SAM" id="SignalP"/>
    </source>
</evidence>
<accession>A0AAD4K3X2</accession>
<keyword evidence="1" id="KW-0732">Signal</keyword>
<reference evidence="2" key="1">
    <citation type="journal article" date="2021" name="Mol. Ecol. Resour.">
        <title>Phylogenomic analyses of the genus Drosophila reveals genomic signals of climate adaptation.</title>
        <authorList>
            <person name="Li F."/>
            <person name="Rane R.V."/>
            <person name="Luria V."/>
            <person name="Xiong Z."/>
            <person name="Chen J."/>
            <person name="Li Z."/>
            <person name="Catullo R.A."/>
            <person name="Griffin P.C."/>
            <person name="Schiffer M."/>
            <person name="Pearce S."/>
            <person name="Lee S.F."/>
            <person name="McElroy K."/>
            <person name="Stocker A."/>
            <person name="Shirriffs J."/>
            <person name="Cockerell F."/>
            <person name="Coppin C."/>
            <person name="Sgro C.M."/>
            <person name="Karger A."/>
            <person name="Cain J.W."/>
            <person name="Weber J.A."/>
            <person name="Santpere G."/>
            <person name="Kirschner M.W."/>
            <person name="Hoffmann A.A."/>
            <person name="Oakeshott J.G."/>
            <person name="Zhang G."/>
        </authorList>
    </citation>
    <scope>NUCLEOTIDE SEQUENCE</scope>
    <source>
        <strain evidence="2">BGI-SZ-2011g</strain>
    </source>
</reference>
<comment type="caution">
    <text evidence="2">The sequence shown here is derived from an EMBL/GenBank/DDBJ whole genome shotgun (WGS) entry which is preliminary data.</text>
</comment>
<proteinExistence type="predicted"/>
<feature type="signal peptide" evidence="1">
    <location>
        <begin position="1"/>
        <end position="22"/>
    </location>
</feature>
<evidence type="ECO:0000313" key="2">
    <source>
        <dbReference type="EMBL" id="KAH8376557.1"/>
    </source>
</evidence>
<sequence>MSALSKTFKLSLLLLLMQCILGESVSKADTKLEPPQQPLEKLNDIVTIKIKSKLKEHQDSPAKTQDKEFLRHFQRLSLAADLPLDQLDEKIRAYHAYRDYDEQQQSNSNADQNQGQPLIRQTVEMESYSSFEKRVIKLLERLGVYDRYTERVFRAIFSDDKLLRALKMRLEALDKKPDNKDGDCCLWDFIHNLF</sequence>
<gene>
    <name evidence="2" type="ORF">KR093_000114</name>
</gene>
<keyword evidence="3" id="KW-1185">Reference proteome</keyword>
<feature type="chain" id="PRO_5041960848" evidence="1">
    <location>
        <begin position="23"/>
        <end position="194"/>
    </location>
</feature>
<evidence type="ECO:0000313" key="3">
    <source>
        <dbReference type="Proteomes" id="UP001200034"/>
    </source>
</evidence>
<dbReference type="EMBL" id="JAJJHW010001127">
    <property type="protein sequence ID" value="KAH8376557.1"/>
    <property type="molecule type" value="Genomic_DNA"/>
</dbReference>
<dbReference type="AlphaFoldDB" id="A0AAD4K3X2"/>
<dbReference type="Proteomes" id="UP001200034">
    <property type="component" value="Unassembled WGS sequence"/>
</dbReference>
<organism evidence="2 3">
    <name type="scientific">Drosophila rubida</name>
    <dbReference type="NCBI Taxonomy" id="30044"/>
    <lineage>
        <taxon>Eukaryota</taxon>
        <taxon>Metazoa</taxon>
        <taxon>Ecdysozoa</taxon>
        <taxon>Arthropoda</taxon>
        <taxon>Hexapoda</taxon>
        <taxon>Insecta</taxon>
        <taxon>Pterygota</taxon>
        <taxon>Neoptera</taxon>
        <taxon>Endopterygota</taxon>
        <taxon>Diptera</taxon>
        <taxon>Brachycera</taxon>
        <taxon>Muscomorpha</taxon>
        <taxon>Ephydroidea</taxon>
        <taxon>Drosophilidae</taxon>
        <taxon>Drosophila</taxon>
    </lineage>
</organism>
<protein>
    <submittedName>
        <fullName evidence="2">Uncharacterized protein</fullName>
    </submittedName>
</protein>
<name>A0AAD4K3X2_9MUSC</name>